<evidence type="ECO:0000313" key="3">
    <source>
        <dbReference type="Proteomes" id="UP000078343"/>
    </source>
</evidence>
<reference evidence="2 3" key="1">
    <citation type="submission" date="2016-04" db="EMBL/GenBank/DDBJ databases">
        <title>Draft genome of Fonsecaea erecta CBS 125763.</title>
        <authorList>
            <person name="Weiss V.A."/>
            <person name="Vicente V.A."/>
            <person name="Raittz R.T."/>
            <person name="Moreno L.F."/>
            <person name="De Souza E.M."/>
            <person name="Pedrosa F.O."/>
            <person name="Steffens M.B."/>
            <person name="Faoro H."/>
            <person name="Tadra-Sfeir M.Z."/>
            <person name="Najafzadeh M.J."/>
            <person name="Felipe M.S."/>
            <person name="Teixeira M."/>
            <person name="Sun J."/>
            <person name="Xi L."/>
            <person name="Gomes R."/>
            <person name="De Azevedo C.M."/>
            <person name="Salgado C.G."/>
            <person name="Da Silva M.B."/>
            <person name="Nascimento M.F."/>
            <person name="Queiroz-Telles F."/>
            <person name="Attili D.S."/>
            <person name="Gorbushina A."/>
        </authorList>
    </citation>
    <scope>NUCLEOTIDE SEQUENCE [LARGE SCALE GENOMIC DNA]</scope>
    <source>
        <strain evidence="2 3">CBS 125763</strain>
    </source>
</reference>
<dbReference type="GeneID" id="30006032"/>
<comment type="caution">
    <text evidence="2">The sequence shown here is derived from an EMBL/GenBank/DDBJ whole genome shotgun (WGS) entry which is preliminary data.</text>
</comment>
<feature type="compositionally biased region" description="Basic and acidic residues" evidence="1">
    <location>
        <begin position="115"/>
        <end position="130"/>
    </location>
</feature>
<evidence type="ECO:0000313" key="2">
    <source>
        <dbReference type="EMBL" id="OAP62635.1"/>
    </source>
</evidence>
<keyword evidence="3" id="KW-1185">Reference proteome</keyword>
<dbReference type="EMBL" id="LVYI01000002">
    <property type="protein sequence ID" value="OAP62635.1"/>
    <property type="molecule type" value="Genomic_DNA"/>
</dbReference>
<dbReference type="AlphaFoldDB" id="A0A178ZU84"/>
<feature type="region of interest" description="Disordered" evidence="1">
    <location>
        <begin position="1"/>
        <end position="74"/>
    </location>
</feature>
<feature type="region of interest" description="Disordered" evidence="1">
    <location>
        <begin position="93"/>
        <end position="130"/>
    </location>
</feature>
<accession>A0A178ZU84</accession>
<gene>
    <name evidence="2" type="ORF">AYL99_01862</name>
</gene>
<name>A0A178ZU84_9EURO</name>
<protein>
    <submittedName>
        <fullName evidence="2">Uncharacterized protein</fullName>
    </submittedName>
</protein>
<feature type="compositionally biased region" description="Basic and acidic residues" evidence="1">
    <location>
        <begin position="93"/>
        <end position="106"/>
    </location>
</feature>
<feature type="compositionally biased region" description="Polar residues" evidence="1">
    <location>
        <begin position="8"/>
        <end position="20"/>
    </location>
</feature>
<sequence>MAFLATMTAASPTSTQWQRSDASDTGVAHYGKPSGTAAGGNMGSQDAGDWQHSPTGHIEEDEHDGSFQENDDTFKQHHPRSADVLETFRRMAQQKDDHDHHGDSHGNDQNMEGASRNDAESGEDGKGKYHDTRATTERGVYECSGQNWQHPCVWTPLKEGQCYNRLYGRLGSMGPDNGLSCTIYEQPNCNDHGWNTCGPFVYPGIPNYQTSHLLLYNGMSDDGIFSIKCKYT</sequence>
<evidence type="ECO:0000256" key="1">
    <source>
        <dbReference type="SAM" id="MobiDB-lite"/>
    </source>
</evidence>
<organism evidence="2 3">
    <name type="scientific">Fonsecaea erecta</name>
    <dbReference type="NCBI Taxonomy" id="1367422"/>
    <lineage>
        <taxon>Eukaryota</taxon>
        <taxon>Fungi</taxon>
        <taxon>Dikarya</taxon>
        <taxon>Ascomycota</taxon>
        <taxon>Pezizomycotina</taxon>
        <taxon>Eurotiomycetes</taxon>
        <taxon>Chaetothyriomycetidae</taxon>
        <taxon>Chaetothyriales</taxon>
        <taxon>Herpotrichiellaceae</taxon>
        <taxon>Fonsecaea</taxon>
    </lineage>
</organism>
<dbReference type="RefSeq" id="XP_018696002.1">
    <property type="nucleotide sequence ID" value="XM_018833378.1"/>
</dbReference>
<proteinExistence type="predicted"/>
<dbReference type="OrthoDB" id="2910287at2759"/>
<feature type="compositionally biased region" description="Basic and acidic residues" evidence="1">
    <location>
        <begin position="57"/>
        <end position="74"/>
    </location>
</feature>
<dbReference type="Proteomes" id="UP000078343">
    <property type="component" value="Unassembled WGS sequence"/>
</dbReference>